<feature type="binding site" evidence="3">
    <location>
        <position position="65"/>
    </location>
    <ligand>
        <name>a divalent metal cation</name>
        <dbReference type="ChEBI" id="CHEBI:60240"/>
        <label>1</label>
    </ligand>
</feature>
<dbReference type="Proteomes" id="UP000013307">
    <property type="component" value="Chromosome"/>
</dbReference>
<dbReference type="Pfam" id="PF01784">
    <property type="entry name" value="DUF34_NIF3"/>
    <property type="match status" value="1"/>
</dbReference>
<feature type="binding site" evidence="3">
    <location>
        <position position="64"/>
    </location>
    <ligand>
        <name>a divalent metal cation</name>
        <dbReference type="ChEBI" id="CHEBI:60240"/>
        <label>2</label>
    </ligand>
</feature>
<proteinExistence type="inferred from homology"/>
<dbReference type="InterPro" id="IPR036069">
    <property type="entry name" value="DUF34/NIF3_sf"/>
</dbReference>
<dbReference type="STRING" id="387631.Asulf_01057"/>
<evidence type="ECO:0000313" key="4">
    <source>
        <dbReference type="EMBL" id="AGK61058.1"/>
    </source>
</evidence>
<comment type="similarity">
    <text evidence="1">Belongs to the GTP cyclohydrolase I type 2/NIF3 family.</text>
</comment>
<dbReference type="RefSeq" id="WP_015590656.1">
    <property type="nucleotide sequence ID" value="NC_021169.1"/>
</dbReference>
<dbReference type="Gene3D" id="3.40.1390.30">
    <property type="entry name" value="NIF3 (NGG1p interacting factor 3)-like"/>
    <property type="match status" value="2"/>
</dbReference>
<sequence>MYYLYEITDFLDEYLQINKFRDLSSNGLQIEGKGSVETVGFTVDACMESFLKAKELGVDLLIVHHGLIWGGLKFLKGIARKRIKFLLENEISLYTAHLPLDAHDEVGNNIQIMKLLSGSSEGFFAEHEGIKIGVFGEIEKMEVSELKKRVDSVLNTTSRVLNFGRNEIEKISIISGSGSFAIEEASQISDCLITGEYRHEAYHVAKELEFNVIFAGHYETETVGLKALMEKLNERFDVRTIFIDVPTNF</sequence>
<feature type="binding site" evidence="3">
    <location>
        <position position="217"/>
    </location>
    <ligand>
        <name>a divalent metal cation</name>
        <dbReference type="ChEBI" id="CHEBI:60240"/>
        <label>1</label>
    </ligand>
</feature>
<dbReference type="OrthoDB" id="85198at2157"/>
<dbReference type="GO" id="GO:0046872">
    <property type="term" value="F:metal ion binding"/>
    <property type="evidence" value="ECO:0007669"/>
    <property type="project" value="UniProtKB-KW"/>
</dbReference>
<keyword evidence="5" id="KW-1185">Reference proteome</keyword>
<dbReference type="InterPro" id="IPR002678">
    <property type="entry name" value="DUF34/NIF3"/>
</dbReference>
<dbReference type="GO" id="GO:0005737">
    <property type="term" value="C:cytoplasm"/>
    <property type="evidence" value="ECO:0007669"/>
    <property type="project" value="TreeGrafter"/>
</dbReference>
<protein>
    <submittedName>
        <fullName evidence="4">Dinuclear metal center protein, YbgI/SA1388 family</fullName>
    </submittedName>
</protein>
<gene>
    <name evidence="4" type="ORF">Asulf_01057</name>
</gene>
<evidence type="ECO:0000313" key="5">
    <source>
        <dbReference type="Proteomes" id="UP000013307"/>
    </source>
</evidence>
<feature type="binding site" evidence="3">
    <location>
        <position position="101"/>
    </location>
    <ligand>
        <name>a divalent metal cation</name>
        <dbReference type="ChEBI" id="CHEBI:60240"/>
        <label>1</label>
    </ligand>
</feature>
<dbReference type="FunFam" id="3.40.1390.30:FF:000001">
    <property type="entry name" value="GTP cyclohydrolase 1 type 2"/>
    <property type="match status" value="1"/>
</dbReference>
<dbReference type="GeneID" id="15392698"/>
<accession>N0BDI6</accession>
<evidence type="ECO:0000256" key="3">
    <source>
        <dbReference type="PIRSR" id="PIRSR602678-1"/>
    </source>
</evidence>
<dbReference type="AlphaFoldDB" id="N0BDI6"/>
<reference evidence="4 5" key="1">
    <citation type="journal article" date="2013" name="Genome Announc.">
        <title>Complete Genome Sequence of the Thermophilic and Facultatively Chemolithoautotrophic Sulfate Reducer Archaeoglobus sulfaticallidus Strain PM70-1T.</title>
        <authorList>
            <person name="Stokke R."/>
            <person name="Hocking W.P."/>
            <person name="Steinsbu B.O."/>
            <person name="Steen I.H."/>
        </authorList>
    </citation>
    <scope>NUCLEOTIDE SEQUENCE [LARGE SCALE GENOMIC DNA]</scope>
    <source>
        <strain evidence="4">PM70-1</strain>
    </source>
</reference>
<evidence type="ECO:0000256" key="2">
    <source>
        <dbReference type="ARBA" id="ARBA00022723"/>
    </source>
</evidence>
<dbReference type="PANTHER" id="PTHR13799:SF14">
    <property type="entry name" value="GTP CYCLOHYDROLASE 1 TYPE 2 HOMOLOG"/>
    <property type="match status" value="1"/>
</dbReference>
<feature type="binding site" evidence="3">
    <location>
        <position position="221"/>
    </location>
    <ligand>
        <name>a divalent metal cation</name>
        <dbReference type="ChEBI" id="CHEBI:60240"/>
        <label>1</label>
    </ligand>
</feature>
<keyword evidence="2 3" id="KW-0479">Metal-binding</keyword>
<dbReference type="PANTHER" id="PTHR13799">
    <property type="entry name" value="NGG1 INTERACTING FACTOR 3"/>
    <property type="match status" value="1"/>
</dbReference>
<dbReference type="SUPFAM" id="SSF102705">
    <property type="entry name" value="NIF3 (NGG1p interacting factor 3)-like"/>
    <property type="match status" value="1"/>
</dbReference>
<evidence type="ECO:0000256" key="1">
    <source>
        <dbReference type="ARBA" id="ARBA00006964"/>
    </source>
</evidence>
<dbReference type="eggNOG" id="arCOG04454">
    <property type="taxonomic scope" value="Archaea"/>
</dbReference>
<dbReference type="EMBL" id="CP005290">
    <property type="protein sequence ID" value="AGK61058.1"/>
    <property type="molecule type" value="Genomic_DNA"/>
</dbReference>
<dbReference type="KEGG" id="ast:Asulf_01057"/>
<name>N0BDI6_9EURY</name>
<organism evidence="4 5">
    <name type="scientific">Archaeoglobus sulfaticallidus PM70-1</name>
    <dbReference type="NCBI Taxonomy" id="387631"/>
    <lineage>
        <taxon>Archaea</taxon>
        <taxon>Methanobacteriati</taxon>
        <taxon>Methanobacteriota</taxon>
        <taxon>Archaeoglobi</taxon>
        <taxon>Archaeoglobales</taxon>
        <taxon>Archaeoglobaceae</taxon>
        <taxon>Archaeoglobus</taxon>
    </lineage>
</organism>
<dbReference type="HOGENOM" id="CLU_037423_3_0_2"/>
<dbReference type="NCBIfam" id="TIGR00486">
    <property type="entry name" value="YbgI_SA1388"/>
    <property type="match status" value="1"/>
</dbReference>